<dbReference type="PROSITE" id="PS00211">
    <property type="entry name" value="ABC_TRANSPORTER_1"/>
    <property type="match status" value="1"/>
</dbReference>
<dbReference type="PROSITE" id="PS50893">
    <property type="entry name" value="ABC_TRANSPORTER_2"/>
    <property type="match status" value="1"/>
</dbReference>
<dbReference type="AlphaFoldDB" id="A0AAW9KI30"/>
<keyword evidence="3" id="KW-0547">Nucleotide-binding</keyword>
<dbReference type="EMBL" id="JAXBCZ010000001">
    <property type="protein sequence ID" value="MEA1304765.1"/>
    <property type="molecule type" value="Genomic_DNA"/>
</dbReference>
<evidence type="ECO:0000256" key="1">
    <source>
        <dbReference type="ARBA" id="ARBA00005417"/>
    </source>
</evidence>
<dbReference type="GO" id="GO:0016887">
    <property type="term" value="F:ATP hydrolysis activity"/>
    <property type="evidence" value="ECO:0007669"/>
    <property type="project" value="InterPro"/>
</dbReference>
<reference evidence="7 8" key="1">
    <citation type="submission" date="2023-06" db="EMBL/GenBank/DDBJ databases">
        <title>Actinomyces orist ORNL 0101 HMT-893 genome.</title>
        <authorList>
            <person name="Johnston C.D."/>
            <person name="Chen T."/>
            <person name="Dewhirst F.E."/>
        </authorList>
    </citation>
    <scope>NUCLEOTIDE SEQUENCE [LARGE SCALE GENOMIC DNA]</scope>
    <source>
        <strain evidence="7 8">ORNL 0101</strain>
    </source>
</reference>
<dbReference type="PANTHER" id="PTHR43335:SF4">
    <property type="entry name" value="ABC TRANSPORTER, ATP-BINDING PROTEIN"/>
    <property type="match status" value="1"/>
</dbReference>
<dbReference type="Gene3D" id="3.40.50.300">
    <property type="entry name" value="P-loop containing nucleotide triphosphate hydrolases"/>
    <property type="match status" value="1"/>
</dbReference>
<dbReference type="InterPro" id="IPR003439">
    <property type="entry name" value="ABC_transporter-like_ATP-bd"/>
</dbReference>
<feature type="region of interest" description="Disordered" evidence="5">
    <location>
        <begin position="1"/>
        <end position="72"/>
    </location>
</feature>
<comment type="caution">
    <text evidence="7">The sequence shown here is derived from an EMBL/GenBank/DDBJ whole genome shotgun (WGS) entry which is preliminary data.</text>
</comment>
<name>A0AAW9KI30_9ACTO</name>
<dbReference type="CDD" id="cd03268">
    <property type="entry name" value="ABC_BcrA_bacitracin_resist"/>
    <property type="match status" value="1"/>
</dbReference>
<keyword evidence="2" id="KW-0813">Transport</keyword>
<keyword evidence="4 7" id="KW-0067">ATP-binding</keyword>
<evidence type="ECO:0000259" key="6">
    <source>
        <dbReference type="PROSITE" id="PS50893"/>
    </source>
</evidence>
<evidence type="ECO:0000256" key="3">
    <source>
        <dbReference type="ARBA" id="ARBA00022741"/>
    </source>
</evidence>
<evidence type="ECO:0000313" key="7">
    <source>
        <dbReference type="EMBL" id="MEA1304765.1"/>
    </source>
</evidence>
<comment type="similarity">
    <text evidence="1">Belongs to the ABC transporter superfamily.</text>
</comment>
<sequence length="412" mass="42863">MTASHRFPPAPTAPSQPPMTPSGTPAPPAASRPFLRLRPDAGTPPATSAPGVGSPSAAPAQPAPHSQAAAPLSATADDAVVLTRDLTKTFGRRTVVEGLNLVVPRGSVYGFLGPNGSGKSTTMKMLLGLMAPTRGQIRVLGQPFTPATRATIMSRTGSMIENPPGYGHLTGMENMRIAAKMQGLSEQQVNRALALVRLTEHKDRLVRTYSLGMKQRLGIALALAREPELLILDEPTNGLDPAGIEEVRRLLVKLAGEGVTVMVSSHLLDEIDRMASTLGILSGGRLVFQGTRAELMERSVPDVLVVTPTPQAVLDPQVLAGLVPAQALAVLTAAGTPGASTSPSPAAVPVTGTVVGPTLTPQGVRIPGMSKEAVAELISRLVAAGVELHEVRREAQSLEDVFMDLTGRGGVL</sequence>
<dbReference type="SMART" id="SM00382">
    <property type="entry name" value="AAA"/>
    <property type="match status" value="1"/>
</dbReference>
<protein>
    <submittedName>
        <fullName evidence="7">ATP-binding cassette domain-containing protein</fullName>
    </submittedName>
</protein>
<feature type="compositionally biased region" description="Low complexity" evidence="5">
    <location>
        <begin position="44"/>
        <end position="72"/>
    </location>
</feature>
<keyword evidence="8" id="KW-1185">Reference proteome</keyword>
<feature type="domain" description="ABC transporter" evidence="6">
    <location>
        <begin position="81"/>
        <end position="308"/>
    </location>
</feature>
<organism evidence="7 8">
    <name type="scientific">Actinomyces oris</name>
    <dbReference type="NCBI Taxonomy" id="544580"/>
    <lineage>
        <taxon>Bacteria</taxon>
        <taxon>Bacillati</taxon>
        <taxon>Actinomycetota</taxon>
        <taxon>Actinomycetes</taxon>
        <taxon>Actinomycetales</taxon>
        <taxon>Actinomycetaceae</taxon>
        <taxon>Actinomyces</taxon>
    </lineage>
</organism>
<accession>A0AAW9KI30</accession>
<dbReference type="SUPFAM" id="SSF52540">
    <property type="entry name" value="P-loop containing nucleoside triphosphate hydrolases"/>
    <property type="match status" value="1"/>
</dbReference>
<gene>
    <name evidence="7" type="ORF">QU665_06750</name>
</gene>
<dbReference type="InterPro" id="IPR017871">
    <property type="entry name" value="ABC_transporter-like_CS"/>
</dbReference>
<dbReference type="RefSeq" id="WP_075391541.1">
    <property type="nucleotide sequence ID" value="NZ_JAXBCZ010000001.1"/>
</dbReference>
<dbReference type="PANTHER" id="PTHR43335">
    <property type="entry name" value="ABC TRANSPORTER, ATP-BINDING PROTEIN"/>
    <property type="match status" value="1"/>
</dbReference>
<dbReference type="InterPro" id="IPR027417">
    <property type="entry name" value="P-loop_NTPase"/>
</dbReference>
<dbReference type="Pfam" id="PF00005">
    <property type="entry name" value="ABC_tran"/>
    <property type="match status" value="1"/>
</dbReference>
<evidence type="ECO:0000256" key="5">
    <source>
        <dbReference type="SAM" id="MobiDB-lite"/>
    </source>
</evidence>
<evidence type="ECO:0000313" key="8">
    <source>
        <dbReference type="Proteomes" id="UP001289581"/>
    </source>
</evidence>
<proteinExistence type="inferred from homology"/>
<feature type="compositionally biased region" description="Pro residues" evidence="5">
    <location>
        <begin position="8"/>
        <end position="30"/>
    </location>
</feature>
<dbReference type="InterPro" id="IPR003593">
    <property type="entry name" value="AAA+_ATPase"/>
</dbReference>
<dbReference type="GO" id="GO:0005524">
    <property type="term" value="F:ATP binding"/>
    <property type="evidence" value="ECO:0007669"/>
    <property type="project" value="UniProtKB-KW"/>
</dbReference>
<evidence type="ECO:0000256" key="2">
    <source>
        <dbReference type="ARBA" id="ARBA00022448"/>
    </source>
</evidence>
<evidence type="ECO:0000256" key="4">
    <source>
        <dbReference type="ARBA" id="ARBA00022840"/>
    </source>
</evidence>
<dbReference type="Proteomes" id="UP001289581">
    <property type="component" value="Unassembled WGS sequence"/>
</dbReference>